<evidence type="ECO:0000256" key="4">
    <source>
        <dbReference type="ARBA" id="ARBA00023235"/>
    </source>
</evidence>
<dbReference type="InterPro" id="IPR032819">
    <property type="entry name" value="TruB_C"/>
</dbReference>
<dbReference type="Pfam" id="PF16198">
    <property type="entry name" value="TruB_C_2"/>
    <property type="match status" value="1"/>
</dbReference>
<dbReference type="EC" id="5.4.99.25" evidence="2"/>
<sequence length="299" mass="32304">MASNCEEALTPAYSRTTHQDTAVEESPLKRGLEDESAGTGEAASIGHEQQAKRRKPLPPAPAVVGRGSAFTQDVWQNAALLVDKPQGWTSFDVCAKLRGALKTKKIGHAGTLDPMATGLLVICTGKGTKAIEGFVAMEKAYSGTLRLGQATPSYDAETDVCEERPWEHITDEVVEEAKGQFVGAILQQPPMYSAVSIKGERLYKAARRGEEVERPARSVNVHTFLLQRSAASRQDLDFRISCSKGTYIRSLAHDLGQVLGCGAHLTALRRESIGELSVADAWVLSDLADAAREARETQT</sequence>
<organism evidence="8 9">
    <name type="scientific">Coccomyxa viridis</name>
    <dbReference type="NCBI Taxonomy" id="1274662"/>
    <lineage>
        <taxon>Eukaryota</taxon>
        <taxon>Viridiplantae</taxon>
        <taxon>Chlorophyta</taxon>
        <taxon>core chlorophytes</taxon>
        <taxon>Trebouxiophyceae</taxon>
        <taxon>Trebouxiophyceae incertae sedis</taxon>
        <taxon>Coccomyxaceae</taxon>
        <taxon>Coccomyxa</taxon>
    </lineage>
</organism>
<dbReference type="InterPro" id="IPR002501">
    <property type="entry name" value="PsdUridine_synth_N"/>
</dbReference>
<dbReference type="PANTHER" id="PTHR13767:SF2">
    <property type="entry name" value="PSEUDOURIDYLATE SYNTHASE TRUB1"/>
    <property type="match status" value="1"/>
</dbReference>
<comment type="similarity">
    <text evidence="1">Belongs to the pseudouridine synthase TruB family.</text>
</comment>
<evidence type="ECO:0000256" key="1">
    <source>
        <dbReference type="ARBA" id="ARBA00008999"/>
    </source>
</evidence>
<gene>
    <name evidence="8" type="ORF">CVIRNUC_003819</name>
</gene>
<feature type="domain" description="tRNA pseudouridylate synthase B C-terminal" evidence="7">
    <location>
        <begin position="249"/>
        <end position="296"/>
    </location>
</feature>
<dbReference type="GO" id="GO:0160148">
    <property type="term" value="F:tRNA pseudouridine(55) synthase activity"/>
    <property type="evidence" value="ECO:0007669"/>
    <property type="project" value="UniProtKB-EC"/>
</dbReference>
<proteinExistence type="inferred from homology"/>
<dbReference type="GO" id="GO:0005634">
    <property type="term" value="C:nucleus"/>
    <property type="evidence" value="ECO:0007669"/>
    <property type="project" value="TreeGrafter"/>
</dbReference>
<evidence type="ECO:0000313" key="9">
    <source>
        <dbReference type="Proteomes" id="UP001314263"/>
    </source>
</evidence>
<evidence type="ECO:0000256" key="2">
    <source>
        <dbReference type="ARBA" id="ARBA00012787"/>
    </source>
</evidence>
<evidence type="ECO:0000259" key="7">
    <source>
        <dbReference type="Pfam" id="PF16198"/>
    </source>
</evidence>
<evidence type="ECO:0000259" key="6">
    <source>
        <dbReference type="Pfam" id="PF01509"/>
    </source>
</evidence>
<keyword evidence="4" id="KW-0413">Isomerase</keyword>
<evidence type="ECO:0000256" key="3">
    <source>
        <dbReference type="ARBA" id="ARBA00022694"/>
    </source>
</evidence>
<dbReference type="Pfam" id="PF01509">
    <property type="entry name" value="TruB_N"/>
    <property type="match status" value="1"/>
</dbReference>
<dbReference type="GO" id="GO:0006400">
    <property type="term" value="P:tRNA modification"/>
    <property type="evidence" value="ECO:0007669"/>
    <property type="project" value="TreeGrafter"/>
</dbReference>
<reference evidence="8 9" key="1">
    <citation type="submission" date="2023-10" db="EMBL/GenBank/DDBJ databases">
        <authorList>
            <person name="Maclean D."/>
            <person name="Macfadyen A."/>
        </authorList>
    </citation>
    <scope>NUCLEOTIDE SEQUENCE [LARGE SCALE GENOMIC DNA]</scope>
</reference>
<dbReference type="Gene3D" id="3.30.2350.10">
    <property type="entry name" value="Pseudouridine synthase"/>
    <property type="match status" value="1"/>
</dbReference>
<dbReference type="InterPro" id="IPR020103">
    <property type="entry name" value="PsdUridine_synth_cat_dom_sf"/>
</dbReference>
<dbReference type="HAMAP" id="MF_01080">
    <property type="entry name" value="TruB_bact"/>
    <property type="match status" value="1"/>
</dbReference>
<dbReference type="GO" id="GO:1990481">
    <property type="term" value="P:mRNA pseudouridine synthesis"/>
    <property type="evidence" value="ECO:0007669"/>
    <property type="project" value="TreeGrafter"/>
</dbReference>
<comment type="caution">
    <text evidence="8">The sequence shown here is derived from an EMBL/GenBank/DDBJ whole genome shotgun (WGS) entry which is preliminary data.</text>
</comment>
<feature type="domain" description="Pseudouridine synthase II N-terminal" evidence="6">
    <location>
        <begin position="99"/>
        <end position="248"/>
    </location>
</feature>
<accession>A0AAV1HZN8</accession>
<dbReference type="CDD" id="cd02573">
    <property type="entry name" value="PseudoU_synth_EcTruB"/>
    <property type="match status" value="1"/>
</dbReference>
<protein>
    <recommendedName>
        <fullName evidence="2">tRNA pseudouridine(55) synthase</fullName>
        <ecNumber evidence="2">5.4.99.25</ecNumber>
    </recommendedName>
</protein>
<dbReference type="EMBL" id="CAUYUE010000004">
    <property type="protein sequence ID" value="CAK0770966.1"/>
    <property type="molecule type" value="Genomic_DNA"/>
</dbReference>
<evidence type="ECO:0000313" key="8">
    <source>
        <dbReference type="EMBL" id="CAK0770966.1"/>
    </source>
</evidence>
<dbReference type="InterPro" id="IPR014780">
    <property type="entry name" value="tRNA_psdUridine_synth_TruB"/>
</dbReference>
<dbReference type="SUPFAM" id="SSF55120">
    <property type="entry name" value="Pseudouridine synthase"/>
    <property type="match status" value="1"/>
</dbReference>
<dbReference type="Proteomes" id="UP001314263">
    <property type="component" value="Unassembled WGS sequence"/>
</dbReference>
<keyword evidence="3" id="KW-0819">tRNA processing</keyword>
<keyword evidence="9" id="KW-1185">Reference proteome</keyword>
<dbReference type="GO" id="GO:0003723">
    <property type="term" value="F:RNA binding"/>
    <property type="evidence" value="ECO:0007669"/>
    <property type="project" value="InterPro"/>
</dbReference>
<dbReference type="NCBIfam" id="TIGR00431">
    <property type="entry name" value="TruB"/>
    <property type="match status" value="1"/>
</dbReference>
<feature type="region of interest" description="Disordered" evidence="5">
    <location>
        <begin position="1"/>
        <end position="62"/>
    </location>
</feature>
<dbReference type="AlphaFoldDB" id="A0AAV1HZN8"/>
<evidence type="ECO:0000256" key="5">
    <source>
        <dbReference type="SAM" id="MobiDB-lite"/>
    </source>
</evidence>
<name>A0AAV1HZN8_9CHLO</name>
<dbReference type="PANTHER" id="PTHR13767">
    <property type="entry name" value="TRNA-PSEUDOURIDINE SYNTHASE"/>
    <property type="match status" value="1"/>
</dbReference>